<keyword evidence="2" id="KW-1185">Reference proteome</keyword>
<protein>
    <submittedName>
        <fullName evidence="1">Uncharacterized protein</fullName>
    </submittedName>
</protein>
<proteinExistence type="predicted"/>
<dbReference type="RefSeq" id="WP_128353383.1">
    <property type="nucleotide sequence ID" value="NZ_QMHN01000006.1"/>
</dbReference>
<dbReference type="EMBL" id="SAYW01000006">
    <property type="protein sequence ID" value="RWU04874.1"/>
    <property type="molecule type" value="Genomic_DNA"/>
</dbReference>
<name>A0A3S3QE84_9SPHI</name>
<comment type="caution">
    <text evidence="1">The sequence shown here is derived from an EMBL/GenBank/DDBJ whole genome shotgun (WGS) entry which is preliminary data.</text>
</comment>
<gene>
    <name evidence="1" type="ORF">DPV69_17070</name>
</gene>
<dbReference type="Proteomes" id="UP000284120">
    <property type="component" value="Unassembled WGS sequence"/>
</dbReference>
<evidence type="ECO:0000313" key="1">
    <source>
        <dbReference type="EMBL" id="RWU04874.1"/>
    </source>
</evidence>
<organism evidence="1 2">
    <name type="scientific">Pedobacter chitinilyticus</name>
    <dbReference type="NCBI Taxonomy" id="2233776"/>
    <lineage>
        <taxon>Bacteria</taxon>
        <taxon>Pseudomonadati</taxon>
        <taxon>Bacteroidota</taxon>
        <taxon>Sphingobacteriia</taxon>
        <taxon>Sphingobacteriales</taxon>
        <taxon>Sphingobacteriaceae</taxon>
        <taxon>Pedobacter</taxon>
    </lineage>
</organism>
<sequence>MTENSVKMYEKYQAEVYAEYLKSKGTSIVLANPTPSSLRDEAAAFDKNGREGADILRFFTKNGEQNGKLDIDKFKPVQNFLIGKTNEPTIRVVEFVAWFIDFQPRPFETWRNSELERLNGETSKENNDVEAREEIGASSSAKNLVDVPVVQENTPIGLLDKPQKSIKKLNFIQRTGIVATLGLIMGVAYWKGVPPDGCMYWTGTEYKAVDCDVQIKDAQVIALNQQKLDHFKKITLPDTMTFNSLKRVWYSKINNEVEFFTSKGKHPVNGDKILKPVTIYILEKYGNKMLSLTRTNQADTTEND</sequence>
<accession>A0A3S3QE84</accession>
<evidence type="ECO:0000313" key="2">
    <source>
        <dbReference type="Proteomes" id="UP000284120"/>
    </source>
</evidence>
<dbReference type="OrthoDB" id="1340494at2"/>
<dbReference type="AlphaFoldDB" id="A0A3S3QE84"/>
<reference evidence="1 2" key="1">
    <citation type="submission" date="2018-06" db="EMBL/GenBank/DDBJ databases">
        <title>Pedobacter endophyticus sp. nov., an endophytic bacterium isolated from a leaf of Triticum aestivum.</title>
        <authorList>
            <person name="Zhang L."/>
        </authorList>
    </citation>
    <scope>NUCLEOTIDE SEQUENCE [LARGE SCALE GENOMIC DNA]</scope>
    <source>
        <strain evidence="1 2">CM134L-2</strain>
    </source>
</reference>